<accession>A0AAD5SVQ9</accession>
<evidence type="ECO:0000256" key="1">
    <source>
        <dbReference type="ARBA" id="ARBA00004123"/>
    </source>
</evidence>
<dbReference type="EMBL" id="JADGJH010001560">
    <property type="protein sequence ID" value="KAJ3112256.1"/>
    <property type="molecule type" value="Genomic_DNA"/>
</dbReference>
<comment type="caution">
    <text evidence="4">The sequence shown here is derived from an EMBL/GenBank/DDBJ whole genome shotgun (WGS) entry which is preliminary data.</text>
</comment>
<gene>
    <name evidence="4" type="ORF">HK100_002407</name>
</gene>
<evidence type="ECO:0000313" key="4">
    <source>
        <dbReference type="EMBL" id="KAJ3112256.1"/>
    </source>
</evidence>
<dbReference type="AlphaFoldDB" id="A0AAD5SVQ9"/>
<evidence type="ECO:0008006" key="6">
    <source>
        <dbReference type="Google" id="ProtNLM"/>
    </source>
</evidence>
<dbReference type="InterPro" id="IPR050936">
    <property type="entry name" value="AP-1-like"/>
</dbReference>
<name>A0AAD5SVQ9_9FUNG</name>
<dbReference type="SUPFAM" id="SSF57959">
    <property type="entry name" value="Leucine zipper domain"/>
    <property type="match status" value="1"/>
</dbReference>
<evidence type="ECO:0000313" key="5">
    <source>
        <dbReference type="Proteomes" id="UP001211907"/>
    </source>
</evidence>
<comment type="subcellular location">
    <subcellularLocation>
        <location evidence="1">Nucleus</location>
    </subcellularLocation>
</comment>
<dbReference type="InterPro" id="IPR046347">
    <property type="entry name" value="bZIP_sf"/>
</dbReference>
<keyword evidence="5" id="KW-1185">Reference proteome</keyword>
<feature type="compositionally biased region" description="Low complexity" evidence="3">
    <location>
        <begin position="59"/>
        <end position="69"/>
    </location>
</feature>
<feature type="region of interest" description="Disordered" evidence="3">
    <location>
        <begin position="1"/>
        <end position="112"/>
    </location>
</feature>
<evidence type="ECO:0000256" key="2">
    <source>
        <dbReference type="ARBA" id="ARBA00023242"/>
    </source>
</evidence>
<feature type="compositionally biased region" description="Polar residues" evidence="3">
    <location>
        <begin position="1"/>
        <end position="21"/>
    </location>
</feature>
<proteinExistence type="predicted"/>
<dbReference type="GO" id="GO:0090575">
    <property type="term" value="C:RNA polymerase II transcription regulator complex"/>
    <property type="evidence" value="ECO:0007669"/>
    <property type="project" value="TreeGrafter"/>
</dbReference>
<dbReference type="Proteomes" id="UP001211907">
    <property type="component" value="Unassembled WGS sequence"/>
</dbReference>
<reference evidence="4" key="1">
    <citation type="submission" date="2020-05" db="EMBL/GenBank/DDBJ databases">
        <title>Phylogenomic resolution of chytrid fungi.</title>
        <authorList>
            <person name="Stajich J.E."/>
            <person name="Amses K."/>
            <person name="Simmons R."/>
            <person name="Seto K."/>
            <person name="Myers J."/>
            <person name="Bonds A."/>
            <person name="Quandt C.A."/>
            <person name="Barry K."/>
            <person name="Liu P."/>
            <person name="Grigoriev I."/>
            <person name="Longcore J.E."/>
            <person name="James T.Y."/>
        </authorList>
    </citation>
    <scope>NUCLEOTIDE SEQUENCE</scope>
    <source>
        <strain evidence="4">JEL0513</strain>
    </source>
</reference>
<dbReference type="GO" id="GO:0001228">
    <property type="term" value="F:DNA-binding transcription activator activity, RNA polymerase II-specific"/>
    <property type="evidence" value="ECO:0007669"/>
    <property type="project" value="TreeGrafter"/>
</dbReference>
<evidence type="ECO:0000256" key="3">
    <source>
        <dbReference type="SAM" id="MobiDB-lite"/>
    </source>
</evidence>
<dbReference type="PANTHER" id="PTHR40621">
    <property type="entry name" value="TRANSCRIPTION FACTOR KAPC-RELATED"/>
    <property type="match status" value="1"/>
</dbReference>
<sequence length="262" mass="28585">MSAQLSTPRDQCEDSATSDPSLASVASVKSGEKSNLQNQSTADDHLTTDIVGEFEEEQQQQQQEQHQSQDLPHQEQQHAQKRKGRKPSATEAATKRQMQKRAAARAFRERKETYVRGLEDQLRRFEERDAGLRLGLCAKLAVLQQESDTLKLRLLLPSPSASSSSAAASVATPLPPPPAVSDILPPSSFLPGSSQIAHSSSPPIFSDLWASLLSPPQEQGTSLDLFALSDSGDSIRTLQSSDNSHFLGDSESLDYFILFGQK</sequence>
<dbReference type="PANTHER" id="PTHR40621:SF6">
    <property type="entry name" value="AP-1-LIKE TRANSCRIPTION FACTOR YAP1-RELATED"/>
    <property type="match status" value="1"/>
</dbReference>
<protein>
    <recommendedName>
        <fullName evidence="6">BZIP domain-containing protein</fullName>
    </recommendedName>
</protein>
<organism evidence="4 5">
    <name type="scientific">Physocladia obscura</name>
    <dbReference type="NCBI Taxonomy" id="109957"/>
    <lineage>
        <taxon>Eukaryota</taxon>
        <taxon>Fungi</taxon>
        <taxon>Fungi incertae sedis</taxon>
        <taxon>Chytridiomycota</taxon>
        <taxon>Chytridiomycota incertae sedis</taxon>
        <taxon>Chytridiomycetes</taxon>
        <taxon>Chytridiales</taxon>
        <taxon>Chytriomycetaceae</taxon>
        <taxon>Physocladia</taxon>
    </lineage>
</organism>
<dbReference type="Gene3D" id="1.20.5.170">
    <property type="match status" value="1"/>
</dbReference>
<keyword evidence="2" id="KW-0539">Nucleus</keyword>
<dbReference type="GO" id="GO:0000976">
    <property type="term" value="F:transcription cis-regulatory region binding"/>
    <property type="evidence" value="ECO:0007669"/>
    <property type="project" value="InterPro"/>
</dbReference>